<evidence type="ECO:0000259" key="2">
    <source>
        <dbReference type="Pfam" id="PF18139"/>
    </source>
</evidence>
<reference evidence="3" key="1">
    <citation type="submission" date="2021-02" db="EMBL/GenBank/DDBJ databases">
        <authorList>
            <person name="Nowell W R."/>
        </authorList>
    </citation>
    <scope>NUCLEOTIDE SEQUENCE</scope>
</reference>
<evidence type="ECO:0000313" key="4">
    <source>
        <dbReference type="Proteomes" id="UP000663868"/>
    </source>
</evidence>
<organism evidence="3 4">
    <name type="scientific">Adineta steineri</name>
    <dbReference type="NCBI Taxonomy" id="433720"/>
    <lineage>
        <taxon>Eukaryota</taxon>
        <taxon>Metazoa</taxon>
        <taxon>Spiralia</taxon>
        <taxon>Gnathifera</taxon>
        <taxon>Rotifera</taxon>
        <taxon>Eurotatoria</taxon>
        <taxon>Bdelloidea</taxon>
        <taxon>Adinetida</taxon>
        <taxon>Adinetidae</taxon>
        <taxon>Adineta</taxon>
    </lineage>
</organism>
<dbReference type="GO" id="GO:0005886">
    <property type="term" value="C:plasma membrane"/>
    <property type="evidence" value="ECO:0007669"/>
    <property type="project" value="TreeGrafter"/>
</dbReference>
<dbReference type="Proteomes" id="UP000663868">
    <property type="component" value="Unassembled WGS sequence"/>
</dbReference>
<dbReference type="AlphaFoldDB" id="A0A819EF52"/>
<evidence type="ECO:0000313" key="3">
    <source>
        <dbReference type="EMBL" id="CAF3849108.1"/>
    </source>
</evidence>
<dbReference type="InterPro" id="IPR050927">
    <property type="entry name" value="TRPM"/>
</dbReference>
<dbReference type="GO" id="GO:0099604">
    <property type="term" value="F:ligand-gated calcium channel activity"/>
    <property type="evidence" value="ECO:0007669"/>
    <property type="project" value="TreeGrafter"/>
</dbReference>
<dbReference type="PANTHER" id="PTHR13800">
    <property type="entry name" value="TRANSIENT RECEPTOR POTENTIAL CATION CHANNEL, SUBFAMILY M, MEMBER 6"/>
    <property type="match status" value="1"/>
</dbReference>
<feature type="coiled-coil region" evidence="1">
    <location>
        <begin position="475"/>
        <end position="502"/>
    </location>
</feature>
<comment type="caution">
    <text evidence="3">The sequence shown here is derived from an EMBL/GenBank/DDBJ whole genome shotgun (WGS) entry which is preliminary data.</text>
</comment>
<keyword evidence="1" id="KW-0175">Coiled coil</keyword>
<dbReference type="PANTHER" id="PTHR13800:SF12">
    <property type="entry name" value="TRANSIENT RECEPTOR POTENTIAL CATION CHANNEL SUBFAMILY M MEMBER-LIKE 2"/>
    <property type="match status" value="1"/>
</dbReference>
<sequence length="514" mass="58874">MATERTSPSWEDLITSCSLESCTCQIYNRQASPPSNDYHKSCCCGRLIRLHSFNGTSLLPKIKNNGETEWNPPDHFGIRVHSTKVPINVFGRIKSTDCKFIRIDIRSKLKNIYNLLVDDCGGDEHKPSLILSVYGGAKYFLVPEKLEKEIIRGIVDAASGTDTWILTAGINNGVSKLVGEGISHYRLLREYPNKVKCIGMTMWGTVNESTRFELKHSTDSYIKKHELRRQISDTIQEDKETIEQNHTHCILFDDGQLSGYLGDTQRHHLVTHACQQANHTCYGVTIIVEGGLNTLKIIKNDIDEHRPIVLIKGSGRLADTLATLIEQSSTIEKTVQNYPTDEDIKKVVEYFIPTPDNFDFRSTIEQIKTVLKEENRYLINVFSLNDDNNMAQTIFNAIFVKIKKNVVDDNVNIRKNERNNQGQNDQDKLINLALEWNYFEGVLPILHTRQDTKLRVTDTIHRLNQTKRKLTKDKLRLTGAELLRTENELQQAEDELRLINTTNEVKFLEMKEEN</sequence>
<accession>A0A819EF52</accession>
<protein>
    <recommendedName>
        <fullName evidence="2">TRPM SLOG domain-containing protein</fullName>
    </recommendedName>
</protein>
<gene>
    <name evidence="3" type="ORF">KXQ929_LOCUS19991</name>
</gene>
<name>A0A819EF52_9BILA</name>
<dbReference type="InterPro" id="IPR041491">
    <property type="entry name" value="TRPM_SLOG"/>
</dbReference>
<dbReference type="Pfam" id="PF18139">
    <property type="entry name" value="LSDAT_euk"/>
    <property type="match status" value="1"/>
</dbReference>
<feature type="domain" description="TRPM SLOG" evidence="2">
    <location>
        <begin position="99"/>
        <end position="350"/>
    </location>
</feature>
<dbReference type="EMBL" id="CAJOBB010001379">
    <property type="protein sequence ID" value="CAF3849108.1"/>
    <property type="molecule type" value="Genomic_DNA"/>
</dbReference>
<evidence type="ECO:0000256" key="1">
    <source>
        <dbReference type="SAM" id="Coils"/>
    </source>
</evidence>
<proteinExistence type="predicted"/>